<dbReference type="InterPro" id="IPR000782">
    <property type="entry name" value="FAS1_domain"/>
</dbReference>
<proteinExistence type="predicted"/>
<sequence>MKALFLIVLCVVGASAYSKHNLTLVEVAKKYGFNTMLELGERAGIAHKLNESGEWTVFAPTERAFTDMGPFFLNMLRNNSAGLEAFLKYHVVQGKFMYEDLQKNDLELTSLSGVKIRVNVYRANQVVTIEGCELVNTNNIATNGIFHVINDVMLPPSDNLYNTILSTPRYSIMASLLKKSNVHKVLESGLYTVFVPNDDAFHRLPNATLQHIFNDVALIEVLMKYHIVHGVLWRAGMHTEYLPTLAEGKRLLIGESFFGFITVENGYILNRDIGATNGVIHEVSRMLKPNDVDITS</sequence>
<protein>
    <submittedName>
        <fullName evidence="4">Transforming growth factor-beta-induced protein ig-h3-like</fullName>
    </submittedName>
</protein>
<dbReference type="Proteomes" id="UP000515154">
    <property type="component" value="Linkage group LG14"/>
</dbReference>
<reference evidence="4" key="1">
    <citation type="submission" date="2025-08" db="UniProtKB">
        <authorList>
            <consortium name="RefSeq"/>
        </authorList>
    </citation>
    <scope>IDENTIFICATION</scope>
</reference>
<dbReference type="GO" id="GO:0007155">
    <property type="term" value="P:cell adhesion"/>
    <property type="evidence" value="ECO:0007669"/>
    <property type="project" value="TreeGrafter"/>
</dbReference>
<dbReference type="GO" id="GO:0031012">
    <property type="term" value="C:extracellular matrix"/>
    <property type="evidence" value="ECO:0007669"/>
    <property type="project" value="TreeGrafter"/>
</dbReference>
<organism evidence="3 4">
    <name type="scientific">Octopus sinensis</name>
    <name type="common">East Asian common octopus</name>
    <dbReference type="NCBI Taxonomy" id="2607531"/>
    <lineage>
        <taxon>Eukaryota</taxon>
        <taxon>Metazoa</taxon>
        <taxon>Spiralia</taxon>
        <taxon>Lophotrochozoa</taxon>
        <taxon>Mollusca</taxon>
        <taxon>Cephalopoda</taxon>
        <taxon>Coleoidea</taxon>
        <taxon>Octopodiformes</taxon>
        <taxon>Octopoda</taxon>
        <taxon>Incirrata</taxon>
        <taxon>Octopodidae</taxon>
        <taxon>Octopus</taxon>
    </lineage>
</organism>
<feature type="signal peptide" evidence="1">
    <location>
        <begin position="1"/>
        <end position="16"/>
    </location>
</feature>
<dbReference type="GO" id="GO:0005615">
    <property type="term" value="C:extracellular space"/>
    <property type="evidence" value="ECO:0007669"/>
    <property type="project" value="TreeGrafter"/>
</dbReference>
<dbReference type="SUPFAM" id="SSF82153">
    <property type="entry name" value="FAS1 domain"/>
    <property type="match status" value="2"/>
</dbReference>
<dbReference type="InterPro" id="IPR050904">
    <property type="entry name" value="Adhesion/Biosynth-related"/>
</dbReference>
<keyword evidence="1" id="KW-0732">Signal</keyword>
<dbReference type="PANTHER" id="PTHR10900">
    <property type="entry name" value="PERIOSTIN-RELATED"/>
    <property type="match status" value="1"/>
</dbReference>
<dbReference type="PANTHER" id="PTHR10900:SF124">
    <property type="entry name" value="FI05614P"/>
    <property type="match status" value="1"/>
</dbReference>
<dbReference type="AlphaFoldDB" id="A0A6P7T444"/>
<dbReference type="FunFam" id="2.30.180.10:FF:000032">
    <property type="entry name" value="Fasciclin domain-containing protein, putative"/>
    <property type="match status" value="1"/>
</dbReference>
<dbReference type="InterPro" id="IPR036378">
    <property type="entry name" value="FAS1_dom_sf"/>
</dbReference>
<keyword evidence="3" id="KW-1185">Reference proteome</keyword>
<dbReference type="KEGG" id="osn:115219504"/>
<dbReference type="Pfam" id="PF02469">
    <property type="entry name" value="Fasciclin"/>
    <property type="match status" value="2"/>
</dbReference>
<evidence type="ECO:0000256" key="1">
    <source>
        <dbReference type="SAM" id="SignalP"/>
    </source>
</evidence>
<gene>
    <name evidence="4" type="primary">LOC115219504</name>
</gene>
<dbReference type="RefSeq" id="XP_029645539.1">
    <property type="nucleotide sequence ID" value="XM_029789679.2"/>
</dbReference>
<name>A0A6P7T444_9MOLL</name>
<dbReference type="PROSITE" id="PS50213">
    <property type="entry name" value="FAS1"/>
    <property type="match status" value="2"/>
</dbReference>
<dbReference type="GO" id="GO:0030198">
    <property type="term" value="P:extracellular matrix organization"/>
    <property type="evidence" value="ECO:0007669"/>
    <property type="project" value="TreeGrafter"/>
</dbReference>
<feature type="chain" id="PRO_5028169298" evidence="1">
    <location>
        <begin position="17"/>
        <end position="296"/>
    </location>
</feature>
<evidence type="ECO:0000259" key="2">
    <source>
        <dbReference type="PROSITE" id="PS50213"/>
    </source>
</evidence>
<dbReference type="SMART" id="SM00554">
    <property type="entry name" value="FAS1"/>
    <property type="match status" value="2"/>
</dbReference>
<evidence type="ECO:0000313" key="3">
    <source>
        <dbReference type="Proteomes" id="UP000515154"/>
    </source>
</evidence>
<evidence type="ECO:0000313" key="4">
    <source>
        <dbReference type="RefSeq" id="XP_029645539.1"/>
    </source>
</evidence>
<dbReference type="Gene3D" id="2.30.180.10">
    <property type="entry name" value="FAS1 domain"/>
    <property type="match status" value="2"/>
</dbReference>
<feature type="domain" description="FAS1" evidence="2">
    <location>
        <begin position="20"/>
        <end position="153"/>
    </location>
</feature>
<accession>A0A6P7T444</accession>
<feature type="domain" description="FAS1" evidence="2">
    <location>
        <begin position="157"/>
        <end position="287"/>
    </location>
</feature>
<dbReference type="GO" id="GO:0050839">
    <property type="term" value="F:cell adhesion molecule binding"/>
    <property type="evidence" value="ECO:0007669"/>
    <property type="project" value="TreeGrafter"/>
</dbReference>